<proteinExistence type="predicted"/>
<evidence type="ECO:0000313" key="1">
    <source>
        <dbReference type="EMBL" id="JAD75212.1"/>
    </source>
</evidence>
<dbReference type="EMBL" id="GBRH01222683">
    <property type="protein sequence ID" value="JAD75212.1"/>
    <property type="molecule type" value="Transcribed_RNA"/>
</dbReference>
<reference evidence="1" key="1">
    <citation type="submission" date="2014-09" db="EMBL/GenBank/DDBJ databases">
        <authorList>
            <person name="Magalhaes I.L.F."/>
            <person name="Oliveira U."/>
            <person name="Santos F.R."/>
            <person name="Vidigal T.H.D.A."/>
            <person name="Brescovit A.D."/>
            <person name="Santos A.J."/>
        </authorList>
    </citation>
    <scope>NUCLEOTIDE SEQUENCE</scope>
    <source>
        <tissue evidence="1">Shoot tissue taken approximately 20 cm above the soil surface</tissue>
    </source>
</reference>
<organism evidence="1">
    <name type="scientific">Arundo donax</name>
    <name type="common">Giant reed</name>
    <name type="synonym">Donax arundinaceus</name>
    <dbReference type="NCBI Taxonomy" id="35708"/>
    <lineage>
        <taxon>Eukaryota</taxon>
        <taxon>Viridiplantae</taxon>
        <taxon>Streptophyta</taxon>
        <taxon>Embryophyta</taxon>
        <taxon>Tracheophyta</taxon>
        <taxon>Spermatophyta</taxon>
        <taxon>Magnoliopsida</taxon>
        <taxon>Liliopsida</taxon>
        <taxon>Poales</taxon>
        <taxon>Poaceae</taxon>
        <taxon>PACMAD clade</taxon>
        <taxon>Arundinoideae</taxon>
        <taxon>Arundineae</taxon>
        <taxon>Arundo</taxon>
    </lineage>
</organism>
<protein>
    <submittedName>
        <fullName evidence="1">Uncharacterized protein</fullName>
    </submittedName>
</protein>
<reference evidence="1" key="2">
    <citation type="journal article" date="2015" name="Data Brief">
        <title>Shoot transcriptome of the giant reed, Arundo donax.</title>
        <authorList>
            <person name="Barrero R.A."/>
            <person name="Guerrero F.D."/>
            <person name="Moolhuijzen P."/>
            <person name="Goolsby J.A."/>
            <person name="Tidwell J."/>
            <person name="Bellgard S.E."/>
            <person name="Bellgard M.I."/>
        </authorList>
    </citation>
    <scope>NUCLEOTIDE SEQUENCE</scope>
    <source>
        <tissue evidence="1">Shoot tissue taken approximately 20 cm above the soil surface</tissue>
    </source>
</reference>
<name>A0A0A9CUN8_ARUDO</name>
<sequence length="60" mass="7013">MIDEMIMGSIVGSGAVIRPLWSVKRIIGELRGMYVYISRKWTLYATMWCREINLNYKSLV</sequence>
<accession>A0A0A9CUN8</accession>
<dbReference type="AlphaFoldDB" id="A0A0A9CUN8"/>